<dbReference type="InterPro" id="IPR033479">
    <property type="entry name" value="dCache_1"/>
</dbReference>
<feature type="transmembrane region" description="Helical" evidence="9">
    <location>
        <begin position="301"/>
        <end position="326"/>
    </location>
</feature>
<evidence type="ECO:0000256" key="5">
    <source>
        <dbReference type="ARBA" id="ARBA00022692"/>
    </source>
</evidence>
<evidence type="ECO:0000256" key="3">
    <source>
        <dbReference type="ARBA" id="ARBA00022553"/>
    </source>
</evidence>
<keyword evidence="4" id="KW-0808">Transferase</keyword>
<evidence type="ECO:0000256" key="4">
    <source>
        <dbReference type="ARBA" id="ARBA00022679"/>
    </source>
</evidence>
<dbReference type="Proteomes" id="UP000596739">
    <property type="component" value="Unassembled WGS sequence"/>
</dbReference>
<keyword evidence="5 9" id="KW-0812">Transmembrane</keyword>
<comment type="subcellular location">
    <subcellularLocation>
        <location evidence="1">Cell membrane</location>
        <topology evidence="1">Multi-pass membrane protein</topology>
    </subcellularLocation>
</comment>
<dbReference type="InterPro" id="IPR003660">
    <property type="entry name" value="HAMP_dom"/>
</dbReference>
<evidence type="ECO:0000313" key="12">
    <source>
        <dbReference type="Proteomes" id="UP000596739"/>
    </source>
</evidence>
<dbReference type="CDD" id="cd06225">
    <property type="entry name" value="HAMP"/>
    <property type="match status" value="1"/>
</dbReference>
<name>A0ABS1EVF0_9CLOT</name>
<evidence type="ECO:0000259" key="10">
    <source>
        <dbReference type="PROSITE" id="PS50885"/>
    </source>
</evidence>
<keyword evidence="3" id="KW-0597">Phosphoprotein</keyword>
<dbReference type="InterPro" id="IPR003594">
    <property type="entry name" value="HATPase_dom"/>
</dbReference>
<dbReference type="Pfam" id="PF02518">
    <property type="entry name" value="HATPase_c"/>
    <property type="match status" value="1"/>
</dbReference>
<evidence type="ECO:0000256" key="1">
    <source>
        <dbReference type="ARBA" id="ARBA00004651"/>
    </source>
</evidence>
<dbReference type="Gene3D" id="3.30.565.10">
    <property type="entry name" value="Histidine kinase-like ATPase, C-terminal domain"/>
    <property type="match status" value="1"/>
</dbReference>
<dbReference type="EMBL" id="JAENHN010000059">
    <property type="protein sequence ID" value="MBK1813326.1"/>
    <property type="molecule type" value="Genomic_DNA"/>
</dbReference>
<dbReference type="RefSeq" id="WP_200273328.1">
    <property type="nucleotide sequence ID" value="NZ_JAENHN010000059.1"/>
</dbReference>
<dbReference type="GO" id="GO:0016301">
    <property type="term" value="F:kinase activity"/>
    <property type="evidence" value="ECO:0007669"/>
    <property type="project" value="UniProtKB-KW"/>
</dbReference>
<dbReference type="Gene3D" id="3.30.450.20">
    <property type="entry name" value="PAS domain"/>
    <property type="match status" value="2"/>
</dbReference>
<keyword evidence="12" id="KW-1185">Reference proteome</keyword>
<dbReference type="Pfam" id="PF00672">
    <property type="entry name" value="HAMP"/>
    <property type="match status" value="1"/>
</dbReference>
<dbReference type="PANTHER" id="PTHR34220">
    <property type="entry name" value="SENSOR HISTIDINE KINASE YPDA"/>
    <property type="match status" value="1"/>
</dbReference>
<dbReference type="PROSITE" id="PS50885">
    <property type="entry name" value="HAMP"/>
    <property type="match status" value="1"/>
</dbReference>
<gene>
    <name evidence="11" type="ORF">JHL18_22140</name>
</gene>
<dbReference type="SUPFAM" id="SSF158472">
    <property type="entry name" value="HAMP domain-like"/>
    <property type="match status" value="1"/>
</dbReference>
<evidence type="ECO:0000256" key="2">
    <source>
        <dbReference type="ARBA" id="ARBA00022475"/>
    </source>
</evidence>
<organism evidence="11 12">
    <name type="scientific">Clostridium yunnanense</name>
    <dbReference type="NCBI Taxonomy" id="2800325"/>
    <lineage>
        <taxon>Bacteria</taxon>
        <taxon>Bacillati</taxon>
        <taxon>Bacillota</taxon>
        <taxon>Clostridia</taxon>
        <taxon>Eubacteriales</taxon>
        <taxon>Clostridiaceae</taxon>
        <taxon>Clostridium</taxon>
    </lineage>
</organism>
<dbReference type="SUPFAM" id="SSF55874">
    <property type="entry name" value="ATPase domain of HSP90 chaperone/DNA topoisomerase II/histidine kinase"/>
    <property type="match status" value="1"/>
</dbReference>
<evidence type="ECO:0000256" key="7">
    <source>
        <dbReference type="ARBA" id="ARBA00022989"/>
    </source>
</evidence>
<dbReference type="PANTHER" id="PTHR34220:SF7">
    <property type="entry name" value="SENSOR HISTIDINE KINASE YPDA"/>
    <property type="match status" value="1"/>
</dbReference>
<keyword evidence="6 11" id="KW-0418">Kinase</keyword>
<evidence type="ECO:0000256" key="9">
    <source>
        <dbReference type="SAM" id="Phobius"/>
    </source>
</evidence>
<dbReference type="InterPro" id="IPR050640">
    <property type="entry name" value="Bact_2-comp_sensor_kinase"/>
</dbReference>
<keyword evidence="8 9" id="KW-0472">Membrane</keyword>
<dbReference type="SMART" id="SM00304">
    <property type="entry name" value="HAMP"/>
    <property type="match status" value="1"/>
</dbReference>
<dbReference type="InterPro" id="IPR036890">
    <property type="entry name" value="HATPase_C_sf"/>
</dbReference>
<dbReference type="Pfam" id="PF06580">
    <property type="entry name" value="His_kinase"/>
    <property type="match status" value="1"/>
</dbReference>
<evidence type="ECO:0000256" key="6">
    <source>
        <dbReference type="ARBA" id="ARBA00022777"/>
    </source>
</evidence>
<keyword evidence="7 9" id="KW-1133">Transmembrane helix</keyword>
<reference evidence="12" key="1">
    <citation type="submission" date="2021-01" db="EMBL/GenBank/DDBJ databases">
        <title>Genome public.</title>
        <authorList>
            <person name="Liu C."/>
            <person name="Sun Q."/>
        </authorList>
    </citation>
    <scope>NUCLEOTIDE SEQUENCE [LARGE SCALE GENOMIC DNA]</scope>
    <source>
        <strain evidence="12">YIM B02505</strain>
    </source>
</reference>
<keyword evidence="2" id="KW-1003">Cell membrane</keyword>
<dbReference type="Gene3D" id="6.10.340.10">
    <property type="match status" value="1"/>
</dbReference>
<evidence type="ECO:0000313" key="11">
    <source>
        <dbReference type="EMBL" id="MBK1813326.1"/>
    </source>
</evidence>
<comment type="caution">
    <text evidence="11">The sequence shown here is derived from an EMBL/GenBank/DDBJ whole genome shotgun (WGS) entry which is preliminary data.</text>
</comment>
<protein>
    <submittedName>
        <fullName evidence="11">Sensor histidine kinase</fullName>
    </submittedName>
</protein>
<proteinExistence type="predicted"/>
<accession>A0ABS1EVF0</accession>
<sequence length="594" mass="68131">MLKNSISTFFNSSIRNKLMLYFILVILLPVITITTVSNLIYNNSISDVQNVNTDEMIQQISTNVDFYMKNMENIINTLSLDPRVVSFLNSKELSNGKNTEAMEYDVTKAIMGFTPFHPEIVGIMVVNKNDLYVSDIMYRISRDPLINEKWYMEAADHPNKIQLFSKPIGRNINNVFQYCADDVVSMSKAIIDDKTGKCLGIILIDIKLDIIKSVIESVKPGKTGFVYIVDSNNEIVYTPVNEVVYRIKDQWVKNLKNNIMVKNINNKDYKIMCKGSEYTQWKTVGVFPLDESTKTLRYIKYYSLAVAILTIVLAAILAMIFTRSIVNPITKLRKLMKRTEEGDLNVFFRSKYGDEIGELGNSFNNMIEEIKNLIHLVQAEEKSKRKAEISILQAQIKPHFLYNTLDTIQWMAEEHDAQDIIEVVNALTTLLRIGLSKGNEIVTVRDEIMHIESYLIIQKVRYEDKLDYEIKIQEDMMNFEVTKLILQPIVENAIYHGIKEKRGKGKILIEGEIVDKKLCFTITDNGAGMSEERMKKLNKVLHGKNPGEIKLGFGVYNVNERIRLSYGEEFGLEFQSTENIGTKVKVWHPLITGV</sequence>
<evidence type="ECO:0000256" key="8">
    <source>
        <dbReference type="ARBA" id="ARBA00023136"/>
    </source>
</evidence>
<feature type="domain" description="HAMP" evidence="10">
    <location>
        <begin position="323"/>
        <end position="375"/>
    </location>
</feature>
<dbReference type="InterPro" id="IPR010559">
    <property type="entry name" value="Sig_transdc_His_kin_internal"/>
</dbReference>
<feature type="transmembrane region" description="Helical" evidence="9">
    <location>
        <begin position="20"/>
        <end position="41"/>
    </location>
</feature>
<dbReference type="Pfam" id="PF02743">
    <property type="entry name" value="dCache_1"/>
    <property type="match status" value="1"/>
</dbReference>